<organism evidence="4 5">
    <name type="scientific">Sciurus carolinensis</name>
    <name type="common">Eastern gray squirrel</name>
    <dbReference type="NCBI Taxonomy" id="30640"/>
    <lineage>
        <taxon>Eukaryota</taxon>
        <taxon>Metazoa</taxon>
        <taxon>Chordata</taxon>
        <taxon>Craniata</taxon>
        <taxon>Vertebrata</taxon>
        <taxon>Euteleostomi</taxon>
        <taxon>Mammalia</taxon>
        <taxon>Eutheria</taxon>
        <taxon>Euarchontoglires</taxon>
        <taxon>Glires</taxon>
        <taxon>Rodentia</taxon>
        <taxon>Sciuromorpha</taxon>
        <taxon>Sciuridae</taxon>
        <taxon>Sciurinae</taxon>
        <taxon>Sciurini</taxon>
        <taxon>Sciurus</taxon>
    </lineage>
</organism>
<protein>
    <submittedName>
        <fullName evidence="4">WD repeat-containing protein 64</fullName>
    </submittedName>
</protein>
<feature type="repeat" description="WD" evidence="2">
    <location>
        <begin position="382"/>
        <end position="423"/>
    </location>
</feature>
<comment type="caution">
    <text evidence="4">The sequence shown here is derived from an EMBL/GenBank/DDBJ whole genome shotgun (WGS) entry which is preliminary data.</text>
</comment>
<dbReference type="EMBL" id="JAATJV010169767">
    <property type="protein sequence ID" value="MBZ3871580.1"/>
    <property type="molecule type" value="Genomic_DNA"/>
</dbReference>
<dbReference type="AlphaFoldDB" id="A0AA41MGJ7"/>
<feature type="repeat" description="WD" evidence="2">
    <location>
        <begin position="634"/>
        <end position="665"/>
    </location>
</feature>
<feature type="repeat" description="WD" evidence="2">
    <location>
        <begin position="248"/>
        <end position="289"/>
    </location>
</feature>
<dbReference type="SUPFAM" id="SSF50978">
    <property type="entry name" value="WD40 repeat-like"/>
    <property type="match status" value="2"/>
</dbReference>
<sequence length="801" mass="91930">MDVREKKHFSPIFHISSFRTALNGFQKLVEQTAAQKRDEKAGLFFPKEEVIDYDKFYASVLELFGPEVKNQDVKCFYRKLCNKPDASMDWCEDTSWITGCDYLSQQKRIVATTERTIIVWDYKAQGSSQENYYVIKPMDHCLLCVCVASLPDQLCRDDILLGDDGGFVNRFTVNSDDFGLKQAKIKKKLQTQVLDSKNFKRPVREFAMPRGANTFCYCIKANVIVTGGDDKVLRLWHPNISTKPVGKLVGHMFSITEMVTNEKDQHLISLSSAKVFRVWDIQTLSLLQVFHDSQGGPGDMQIYSMIYDTNHGMLIAGSSVIDMYPLTKMIQDTKQVPHTHDREINVILYNKYFHQVLTICSESIIKVWELETGLQIYQILDPHGFSIEVTSAAVDESGFFFATGAYNGTLKIWDFGSGQEMKVLPEGKDWKEEEHWLKRLIFLKTQEKSQYLILALELSGTIKVIQGKEDDIFLTVIWELPDPIPHLRDGNRIMHLKTLSKDRNVTIPFPDVELVVQRKLSQHTKNPAVNVEVSCMDLLQTEEYNLIVTGTFNGMIILWNFLASTVKEVYRPENCFTVDPDLDPKRFRINDILFLFRTPECARKSSQDSVCSSSQCESNKGLQSSKKFRQLLSWRAHSLEIVQVVYVEDKKVVLTASIDGSIRLWHALNGHYCGYFGQRRVFELSQSNDFILPCDVTEAPIEIKEESKLADKKKKYEYPLIFDRERWRKMSSMSLLFKRTPPKAFEVEQDFKFFKSLSSPKVPSPTSLRFLPLIGSEAQKELPDGTSGKKKGVHVQHEKVS</sequence>
<keyword evidence="5" id="KW-1185">Reference proteome</keyword>
<dbReference type="Proteomes" id="UP001166674">
    <property type="component" value="Unassembled WGS sequence"/>
</dbReference>
<dbReference type="PROSITE" id="PS50082">
    <property type="entry name" value="WD_REPEATS_2"/>
    <property type="match status" value="3"/>
</dbReference>
<dbReference type="InterPro" id="IPR001680">
    <property type="entry name" value="WD40_rpt"/>
</dbReference>
<evidence type="ECO:0000256" key="2">
    <source>
        <dbReference type="PROSITE-ProRule" id="PRU00221"/>
    </source>
</evidence>
<evidence type="ECO:0000256" key="1">
    <source>
        <dbReference type="ARBA" id="ARBA00022737"/>
    </source>
</evidence>
<evidence type="ECO:0000256" key="3">
    <source>
        <dbReference type="SAM" id="MobiDB-lite"/>
    </source>
</evidence>
<keyword evidence="1" id="KW-0677">Repeat</keyword>
<gene>
    <name evidence="4" type="ORF">SUZIE_113650</name>
</gene>
<proteinExistence type="predicted"/>
<feature type="region of interest" description="Disordered" evidence="3">
    <location>
        <begin position="779"/>
        <end position="801"/>
    </location>
</feature>
<dbReference type="SMART" id="SM00320">
    <property type="entry name" value="WD40"/>
    <property type="match status" value="7"/>
</dbReference>
<reference evidence="4" key="1">
    <citation type="submission" date="2020-03" db="EMBL/GenBank/DDBJ databases">
        <title>Studies in the Genomics of Life Span.</title>
        <authorList>
            <person name="Glass D."/>
        </authorList>
    </citation>
    <scope>NUCLEOTIDE SEQUENCE</scope>
    <source>
        <strain evidence="4">SUZIE</strain>
        <tissue evidence="4">Muscle</tissue>
    </source>
</reference>
<name>A0AA41MGJ7_SCICA</name>
<dbReference type="InterPro" id="IPR015943">
    <property type="entry name" value="WD40/YVTN_repeat-like_dom_sf"/>
</dbReference>
<dbReference type="PANTHER" id="PTHR44324">
    <property type="entry name" value="WD40 REPEAT DOMAIN 95"/>
    <property type="match status" value="1"/>
</dbReference>
<evidence type="ECO:0000313" key="5">
    <source>
        <dbReference type="Proteomes" id="UP001166674"/>
    </source>
</evidence>
<evidence type="ECO:0000313" key="4">
    <source>
        <dbReference type="EMBL" id="MBZ3871580.1"/>
    </source>
</evidence>
<accession>A0AA41MGJ7</accession>
<keyword evidence="2" id="KW-0853">WD repeat</keyword>
<dbReference type="PROSITE" id="PS50294">
    <property type="entry name" value="WD_REPEATS_REGION"/>
    <property type="match status" value="1"/>
</dbReference>
<dbReference type="Pfam" id="PF00400">
    <property type="entry name" value="WD40"/>
    <property type="match status" value="2"/>
</dbReference>
<dbReference type="InterPro" id="IPR036322">
    <property type="entry name" value="WD40_repeat_dom_sf"/>
</dbReference>
<dbReference type="InterPro" id="IPR051242">
    <property type="entry name" value="WD-EF-hand_domain"/>
</dbReference>
<dbReference type="PANTHER" id="PTHR44324:SF2">
    <property type="entry name" value="WD REPEAT-CONTAINING PROTEIN 64"/>
    <property type="match status" value="1"/>
</dbReference>
<dbReference type="Gene3D" id="2.130.10.10">
    <property type="entry name" value="YVTN repeat-like/Quinoprotein amine dehydrogenase"/>
    <property type="match status" value="3"/>
</dbReference>